<dbReference type="AlphaFoldDB" id="A0A0L7LAJ2"/>
<reference evidence="1 2" key="1">
    <citation type="journal article" date="2015" name="Genome Biol. Evol.">
        <title>The genome of winter moth (Operophtera brumata) provides a genomic perspective on sexual dimorphism and phenology.</title>
        <authorList>
            <person name="Derks M.F."/>
            <person name="Smit S."/>
            <person name="Salis L."/>
            <person name="Schijlen E."/>
            <person name="Bossers A."/>
            <person name="Mateman C."/>
            <person name="Pijl A.S."/>
            <person name="de Ridder D."/>
            <person name="Groenen M.A."/>
            <person name="Visser M.E."/>
            <person name="Megens H.J."/>
        </authorList>
    </citation>
    <scope>NUCLEOTIDE SEQUENCE [LARGE SCALE GENOMIC DNA]</scope>
    <source>
        <strain evidence="1">WM2013NL</strain>
        <tissue evidence="1">Head and thorax</tissue>
    </source>
</reference>
<dbReference type="EMBL" id="JTDY01001933">
    <property type="protein sequence ID" value="KOB72513.1"/>
    <property type="molecule type" value="Genomic_DNA"/>
</dbReference>
<keyword evidence="2" id="KW-1185">Reference proteome</keyword>
<organism evidence="1 2">
    <name type="scientific">Operophtera brumata</name>
    <name type="common">Winter moth</name>
    <name type="synonym">Phalaena brumata</name>
    <dbReference type="NCBI Taxonomy" id="104452"/>
    <lineage>
        <taxon>Eukaryota</taxon>
        <taxon>Metazoa</taxon>
        <taxon>Ecdysozoa</taxon>
        <taxon>Arthropoda</taxon>
        <taxon>Hexapoda</taxon>
        <taxon>Insecta</taxon>
        <taxon>Pterygota</taxon>
        <taxon>Neoptera</taxon>
        <taxon>Endopterygota</taxon>
        <taxon>Lepidoptera</taxon>
        <taxon>Glossata</taxon>
        <taxon>Ditrysia</taxon>
        <taxon>Geometroidea</taxon>
        <taxon>Geometridae</taxon>
        <taxon>Larentiinae</taxon>
        <taxon>Operophtera</taxon>
    </lineage>
</organism>
<feature type="non-terminal residue" evidence="1">
    <location>
        <position position="1"/>
    </location>
</feature>
<evidence type="ECO:0000313" key="1">
    <source>
        <dbReference type="EMBL" id="KOB72513.1"/>
    </source>
</evidence>
<feature type="non-terminal residue" evidence="1">
    <location>
        <position position="211"/>
    </location>
</feature>
<sequence length="211" mass="24327">MDFEEESALTNSSNVEDDVEVKHTILVFFAIGDTGTLTYNIGRKESTKEDSGEVPILTGYKAVETTQIRTPDTRNKPQIPQTPRGFLTPQVYTDSVFISRNIRDDDDIFPNIAINPSQWKPSNFFNNINYWDPSRDSNILRRVDRPAYPNQAKLHRKITEDGMKEFYCRKCRELNCQAYRDAPVYSQNPQPRSWVTTTPKMKIDGKLAKLN</sequence>
<proteinExistence type="predicted"/>
<accession>A0A0L7LAJ2</accession>
<dbReference type="Proteomes" id="UP000037510">
    <property type="component" value="Unassembled WGS sequence"/>
</dbReference>
<evidence type="ECO:0000313" key="2">
    <source>
        <dbReference type="Proteomes" id="UP000037510"/>
    </source>
</evidence>
<comment type="caution">
    <text evidence="1">The sequence shown here is derived from an EMBL/GenBank/DDBJ whole genome shotgun (WGS) entry which is preliminary data.</text>
</comment>
<gene>
    <name evidence="1" type="ORF">OBRU01_12376</name>
</gene>
<protein>
    <submittedName>
        <fullName evidence="1">Diguanylate cyclase domain protein</fullName>
    </submittedName>
</protein>
<name>A0A0L7LAJ2_OPEBR</name>